<reference evidence="1 2" key="1">
    <citation type="submission" date="2012-08" db="EMBL/GenBank/DDBJ databases">
        <title>Oryza genome evolution.</title>
        <authorList>
            <person name="Wing R.A."/>
        </authorList>
    </citation>
    <scope>NUCLEOTIDE SEQUENCE</scope>
</reference>
<dbReference type="HOGENOM" id="CLU_2708406_0_0_1"/>
<name>A0A0D9WXK9_9ORYZ</name>
<evidence type="ECO:0000313" key="1">
    <source>
        <dbReference type="EnsemblPlants" id="LPERR07G08480.1"/>
    </source>
</evidence>
<reference evidence="2" key="2">
    <citation type="submission" date="2013-12" db="EMBL/GenBank/DDBJ databases">
        <authorList>
            <person name="Yu Y."/>
            <person name="Lee S."/>
            <person name="de Baynast K."/>
            <person name="Wissotski M."/>
            <person name="Liu L."/>
            <person name="Talag J."/>
            <person name="Goicoechea J."/>
            <person name="Angelova A."/>
            <person name="Jetty R."/>
            <person name="Kudrna D."/>
            <person name="Golser W."/>
            <person name="Rivera L."/>
            <person name="Zhang J."/>
            <person name="Wing R."/>
        </authorList>
    </citation>
    <scope>NUCLEOTIDE SEQUENCE</scope>
</reference>
<proteinExistence type="predicted"/>
<accession>A0A0D9WXK9</accession>
<protein>
    <submittedName>
        <fullName evidence="1">Uncharacterized protein</fullName>
    </submittedName>
</protein>
<dbReference type="STRING" id="77586.A0A0D9WXK9"/>
<evidence type="ECO:0000313" key="2">
    <source>
        <dbReference type="Proteomes" id="UP000032180"/>
    </source>
</evidence>
<reference evidence="1" key="3">
    <citation type="submission" date="2015-04" db="UniProtKB">
        <authorList>
            <consortium name="EnsemblPlants"/>
        </authorList>
    </citation>
    <scope>IDENTIFICATION</scope>
</reference>
<sequence length="73" mass="8392">MKQIFGRRKNAKSADKDFIGGTSPSMLDQVLETQEILYRIECIYKVYEGVQMNGGNLRPVESILVINVTRYHK</sequence>
<dbReference type="Gramene" id="LPERR07G08480.1">
    <property type="protein sequence ID" value="LPERR07G08480.1"/>
    <property type="gene ID" value="LPERR07G08480"/>
</dbReference>
<keyword evidence="2" id="KW-1185">Reference proteome</keyword>
<dbReference type="AlphaFoldDB" id="A0A0D9WXK9"/>
<organism evidence="1 2">
    <name type="scientific">Leersia perrieri</name>
    <dbReference type="NCBI Taxonomy" id="77586"/>
    <lineage>
        <taxon>Eukaryota</taxon>
        <taxon>Viridiplantae</taxon>
        <taxon>Streptophyta</taxon>
        <taxon>Embryophyta</taxon>
        <taxon>Tracheophyta</taxon>
        <taxon>Spermatophyta</taxon>
        <taxon>Magnoliopsida</taxon>
        <taxon>Liliopsida</taxon>
        <taxon>Poales</taxon>
        <taxon>Poaceae</taxon>
        <taxon>BOP clade</taxon>
        <taxon>Oryzoideae</taxon>
        <taxon>Oryzeae</taxon>
        <taxon>Oryzinae</taxon>
        <taxon>Leersia</taxon>
    </lineage>
</organism>
<dbReference type="EnsemblPlants" id="LPERR07G08480.1">
    <property type="protein sequence ID" value="LPERR07G08480.1"/>
    <property type="gene ID" value="LPERR07G08480"/>
</dbReference>
<dbReference type="Proteomes" id="UP000032180">
    <property type="component" value="Chromosome 7"/>
</dbReference>